<keyword evidence="1" id="KW-1133">Transmembrane helix</keyword>
<keyword evidence="1" id="KW-0472">Membrane</keyword>
<name>A0A0Z8NZD4_STRSU</name>
<dbReference type="Pfam" id="PF03496">
    <property type="entry name" value="ADPrib_exo_Tox"/>
    <property type="match status" value="1"/>
</dbReference>
<keyword evidence="3" id="KW-0808">Transferase</keyword>
<evidence type="ECO:0000259" key="2">
    <source>
        <dbReference type="Pfam" id="PF03496"/>
    </source>
</evidence>
<dbReference type="EMBL" id="FIJK01000032">
    <property type="protein sequence ID" value="CYW36408.1"/>
    <property type="molecule type" value="Genomic_DNA"/>
</dbReference>
<proteinExistence type="predicted"/>
<dbReference type="GO" id="GO:0016740">
    <property type="term" value="F:transferase activity"/>
    <property type="evidence" value="ECO:0007669"/>
    <property type="project" value="UniProtKB-KW"/>
</dbReference>
<dbReference type="InterPro" id="IPR003540">
    <property type="entry name" value="ADP-ribosyltransferase"/>
</dbReference>
<dbReference type="Gene3D" id="3.90.176.10">
    <property type="entry name" value="Toxin ADP-ribosyltransferase, Chain A, domain 1"/>
    <property type="match status" value="1"/>
</dbReference>
<sequence>MKFSVNGVMSVSVWTSLPTLIMLHTTALMVFTIEKSASFASHGGNNVLWEIAAPKGAKGGMLNQISQYPSELELLLNSNSKFVINEVIEKGNDITIKMTLLK</sequence>
<feature type="domain" description="ADP ribosyltransferase" evidence="2">
    <location>
        <begin position="38"/>
        <end position="89"/>
    </location>
</feature>
<evidence type="ECO:0000313" key="3">
    <source>
        <dbReference type="EMBL" id="CYW36408.1"/>
    </source>
</evidence>
<dbReference type="AlphaFoldDB" id="A0A0Z8NZD4"/>
<protein>
    <submittedName>
        <fullName evidence="3">ADP-ribosyltransferase exoenzyme</fullName>
    </submittedName>
</protein>
<accession>A0A0Z8NZD4</accession>
<evidence type="ECO:0000313" key="4">
    <source>
        <dbReference type="Proteomes" id="UP000069526"/>
    </source>
</evidence>
<dbReference type="PROSITE" id="PS51996">
    <property type="entry name" value="TR_MART"/>
    <property type="match status" value="1"/>
</dbReference>
<keyword evidence="1" id="KW-0812">Transmembrane</keyword>
<feature type="transmembrane region" description="Helical" evidence="1">
    <location>
        <begin position="12"/>
        <end position="33"/>
    </location>
</feature>
<dbReference type="SUPFAM" id="SSF56399">
    <property type="entry name" value="ADP-ribosylation"/>
    <property type="match status" value="1"/>
</dbReference>
<reference evidence="3 4" key="1">
    <citation type="submission" date="2016-02" db="EMBL/GenBank/DDBJ databases">
        <authorList>
            <consortium name="Pathogen Informatics"/>
        </authorList>
    </citation>
    <scope>NUCLEOTIDE SEQUENCE [LARGE SCALE GENOMIC DNA]</scope>
    <source>
        <strain evidence="3 4">SS1013</strain>
    </source>
</reference>
<organism evidence="3 4">
    <name type="scientific">Streptococcus suis</name>
    <dbReference type="NCBI Taxonomy" id="1307"/>
    <lineage>
        <taxon>Bacteria</taxon>
        <taxon>Bacillati</taxon>
        <taxon>Bacillota</taxon>
        <taxon>Bacilli</taxon>
        <taxon>Lactobacillales</taxon>
        <taxon>Streptococcaceae</taxon>
        <taxon>Streptococcus</taxon>
    </lineage>
</organism>
<dbReference type="GO" id="GO:0005576">
    <property type="term" value="C:extracellular region"/>
    <property type="evidence" value="ECO:0007669"/>
    <property type="project" value="InterPro"/>
</dbReference>
<dbReference type="Proteomes" id="UP000069526">
    <property type="component" value="Unassembled WGS sequence"/>
</dbReference>
<gene>
    <name evidence="3" type="ORF">ERS132539_01384</name>
</gene>
<evidence type="ECO:0000256" key="1">
    <source>
        <dbReference type="SAM" id="Phobius"/>
    </source>
</evidence>